<organism evidence="1 2">
    <name type="scientific">Adlercreutzia faecimuris</name>
    <dbReference type="NCBI Taxonomy" id="2897341"/>
    <lineage>
        <taxon>Bacteria</taxon>
        <taxon>Bacillati</taxon>
        <taxon>Actinomycetota</taxon>
        <taxon>Coriobacteriia</taxon>
        <taxon>Eggerthellales</taxon>
        <taxon>Eggerthellaceae</taxon>
        <taxon>Adlercreutzia</taxon>
    </lineage>
</organism>
<dbReference type="SUPFAM" id="SSF142906">
    <property type="entry name" value="YjbR-like"/>
    <property type="match status" value="1"/>
</dbReference>
<evidence type="ECO:0000313" key="1">
    <source>
        <dbReference type="EMBL" id="MCI2241858.1"/>
    </source>
</evidence>
<reference evidence="1" key="1">
    <citation type="submission" date="2021-11" db="EMBL/GenBank/DDBJ databases">
        <title>A Novel Adlercreutzia Species, isolated from a Allomyrina dichotoma larva feces.</title>
        <authorList>
            <person name="Suh M.K."/>
        </authorList>
    </citation>
    <scope>NUCLEOTIDE SEQUENCE</scope>
    <source>
        <strain evidence="1">JBNU-10</strain>
    </source>
</reference>
<dbReference type="InterPro" id="IPR058532">
    <property type="entry name" value="YjbR/MT2646/Rv2570-like"/>
</dbReference>
<dbReference type="InterPro" id="IPR007351">
    <property type="entry name" value="YjbR"/>
</dbReference>
<evidence type="ECO:0000313" key="2">
    <source>
        <dbReference type="Proteomes" id="UP001430755"/>
    </source>
</evidence>
<dbReference type="PANTHER" id="PTHR35145:SF1">
    <property type="entry name" value="CYTOPLASMIC PROTEIN"/>
    <property type="match status" value="1"/>
</dbReference>
<gene>
    <name evidence="1" type="ORF">LPT13_05755</name>
</gene>
<sequence length="128" mass="14530">MARDWIDGYLMGLPGCEKDWKAEWEWWRYQVGGKLFAATMTPGPSHDAAYAERDLISLKCDPAWAEALRAEHEGILPGFYADKRHWISIDLASAVPDDLLRELIDHSHALVLAKLTKRAQREILGQDA</sequence>
<dbReference type="EMBL" id="JAJMLW010000002">
    <property type="protein sequence ID" value="MCI2241858.1"/>
    <property type="molecule type" value="Genomic_DNA"/>
</dbReference>
<comment type="caution">
    <text evidence="1">The sequence shown here is derived from an EMBL/GenBank/DDBJ whole genome shotgun (WGS) entry which is preliminary data.</text>
</comment>
<accession>A0ABS9WG65</accession>
<protein>
    <submittedName>
        <fullName evidence="1">MmcQ/YjbR family DNA-binding protein</fullName>
    </submittedName>
</protein>
<dbReference type="RefSeq" id="WP_242164509.1">
    <property type="nucleotide sequence ID" value="NZ_JAJMLW010000002.1"/>
</dbReference>
<dbReference type="Gene3D" id="3.90.1150.30">
    <property type="match status" value="1"/>
</dbReference>
<name>A0ABS9WG65_9ACTN</name>
<proteinExistence type="predicted"/>
<dbReference type="InterPro" id="IPR038056">
    <property type="entry name" value="YjbR-like_sf"/>
</dbReference>
<dbReference type="Proteomes" id="UP001430755">
    <property type="component" value="Unassembled WGS sequence"/>
</dbReference>
<dbReference type="GO" id="GO:0003677">
    <property type="term" value="F:DNA binding"/>
    <property type="evidence" value="ECO:0007669"/>
    <property type="project" value="UniProtKB-KW"/>
</dbReference>
<dbReference type="Pfam" id="PF04237">
    <property type="entry name" value="YjbR"/>
    <property type="match status" value="1"/>
</dbReference>
<keyword evidence="2" id="KW-1185">Reference proteome</keyword>
<dbReference type="PANTHER" id="PTHR35145">
    <property type="entry name" value="CYTOPLASMIC PROTEIN-RELATED"/>
    <property type="match status" value="1"/>
</dbReference>
<keyword evidence="1" id="KW-0238">DNA-binding</keyword>